<accession>X0XVU5</accession>
<dbReference type="EMBL" id="BARS01059705">
    <property type="protein sequence ID" value="GAG47470.1"/>
    <property type="molecule type" value="Genomic_DNA"/>
</dbReference>
<comment type="caution">
    <text evidence="1">The sequence shown here is derived from an EMBL/GenBank/DDBJ whole genome shotgun (WGS) entry which is preliminary data.</text>
</comment>
<dbReference type="AlphaFoldDB" id="X0XVU5"/>
<reference evidence="1" key="1">
    <citation type="journal article" date="2014" name="Front. Microbiol.">
        <title>High frequency of phylogenetically diverse reductive dehalogenase-homologous genes in deep subseafloor sedimentary metagenomes.</title>
        <authorList>
            <person name="Kawai M."/>
            <person name="Futagami T."/>
            <person name="Toyoda A."/>
            <person name="Takaki Y."/>
            <person name="Nishi S."/>
            <person name="Hori S."/>
            <person name="Arai W."/>
            <person name="Tsubouchi T."/>
            <person name="Morono Y."/>
            <person name="Uchiyama I."/>
            <person name="Ito T."/>
            <person name="Fujiyama A."/>
            <person name="Inagaki F."/>
            <person name="Takami H."/>
        </authorList>
    </citation>
    <scope>NUCLEOTIDE SEQUENCE</scope>
    <source>
        <strain evidence="1">Expedition CK06-06</strain>
    </source>
</reference>
<organism evidence="1">
    <name type="scientific">marine sediment metagenome</name>
    <dbReference type="NCBI Taxonomy" id="412755"/>
    <lineage>
        <taxon>unclassified sequences</taxon>
        <taxon>metagenomes</taxon>
        <taxon>ecological metagenomes</taxon>
    </lineage>
</organism>
<sequence>FILDEWIMDDRVILKKNPAYNWGTELSENRGPA</sequence>
<proteinExistence type="predicted"/>
<evidence type="ECO:0000313" key="1">
    <source>
        <dbReference type="EMBL" id="GAG47470.1"/>
    </source>
</evidence>
<protein>
    <submittedName>
        <fullName evidence="1">Uncharacterized protein</fullName>
    </submittedName>
</protein>
<gene>
    <name evidence="1" type="ORF">S01H1_86301</name>
</gene>
<feature type="non-terminal residue" evidence="1">
    <location>
        <position position="1"/>
    </location>
</feature>
<name>X0XVU5_9ZZZZ</name>
<feature type="non-terminal residue" evidence="1">
    <location>
        <position position="33"/>
    </location>
</feature>